<name>A0A0F8Y3Q4_9ZZZZ</name>
<dbReference type="AlphaFoldDB" id="A0A0F8Y3Q4"/>
<feature type="compositionally biased region" description="Basic and acidic residues" evidence="1">
    <location>
        <begin position="1"/>
        <end position="11"/>
    </location>
</feature>
<dbReference type="EMBL" id="LAZR01059231">
    <property type="protein sequence ID" value="KKK68240.1"/>
    <property type="molecule type" value="Genomic_DNA"/>
</dbReference>
<evidence type="ECO:0000313" key="3">
    <source>
        <dbReference type="EMBL" id="KKK68240.1"/>
    </source>
</evidence>
<feature type="domain" description="PIN" evidence="2">
    <location>
        <begin position="29"/>
        <end position="134"/>
    </location>
</feature>
<proteinExistence type="predicted"/>
<evidence type="ECO:0000259" key="2">
    <source>
        <dbReference type="Pfam" id="PF01850"/>
    </source>
</evidence>
<organism evidence="3">
    <name type="scientific">marine sediment metagenome</name>
    <dbReference type="NCBI Taxonomy" id="412755"/>
    <lineage>
        <taxon>unclassified sequences</taxon>
        <taxon>metagenomes</taxon>
        <taxon>ecological metagenomes</taxon>
    </lineage>
</organism>
<evidence type="ECO:0000256" key="1">
    <source>
        <dbReference type="SAM" id="MobiDB-lite"/>
    </source>
</evidence>
<dbReference type="InterPro" id="IPR002716">
    <property type="entry name" value="PIN_dom"/>
</dbReference>
<accession>A0A0F8Y3Q4</accession>
<feature type="region of interest" description="Disordered" evidence="1">
    <location>
        <begin position="1"/>
        <end position="25"/>
    </location>
</feature>
<reference evidence="3" key="1">
    <citation type="journal article" date="2015" name="Nature">
        <title>Complex archaea that bridge the gap between prokaryotes and eukaryotes.</title>
        <authorList>
            <person name="Spang A."/>
            <person name="Saw J.H."/>
            <person name="Jorgensen S.L."/>
            <person name="Zaremba-Niedzwiedzka K."/>
            <person name="Martijn J."/>
            <person name="Lind A.E."/>
            <person name="van Eijk R."/>
            <person name="Schleper C."/>
            <person name="Guy L."/>
            <person name="Ettema T.J."/>
        </authorList>
    </citation>
    <scope>NUCLEOTIDE SEQUENCE</scope>
</reference>
<comment type="caution">
    <text evidence="3">The sequence shown here is derived from an EMBL/GenBank/DDBJ whole genome shotgun (WGS) entry which is preliminary data.</text>
</comment>
<dbReference type="InterPro" id="IPR052106">
    <property type="entry name" value="PINc/VapC_TA"/>
</dbReference>
<dbReference type="PANTHER" id="PTHR38826:SF5">
    <property type="entry name" value="RIBONUCLEASE VAPC13"/>
    <property type="match status" value="1"/>
</dbReference>
<feature type="compositionally biased region" description="Low complexity" evidence="1">
    <location>
        <begin position="12"/>
        <end position="22"/>
    </location>
</feature>
<dbReference type="Pfam" id="PF01850">
    <property type="entry name" value="PIN"/>
    <property type="match status" value="1"/>
</dbReference>
<protein>
    <recommendedName>
        <fullName evidence="2">PIN domain-containing protein</fullName>
    </recommendedName>
</protein>
<sequence length="153" mass="17377">MRPKGQGDRRVAVPGAQGQAAGRPHRLKEPCAQVLMLAAERPEAFLTDAEVLQELLHRYLALRLWPEGRNVFHRFADLMRERVEPVQAIDVEQAALLADELPELGARDLLHAAILRRLGVQRIISADTALDRLTEVERLDPTEVEAWRDRILR</sequence>
<gene>
    <name evidence="3" type="ORF">LCGC14_2946060</name>
</gene>
<dbReference type="PANTHER" id="PTHR38826">
    <property type="entry name" value="RIBONUCLEASE VAPC13"/>
    <property type="match status" value="1"/>
</dbReference>